<keyword evidence="2" id="KW-0732">Signal</keyword>
<keyword evidence="4" id="KW-1185">Reference proteome</keyword>
<evidence type="ECO:0000256" key="2">
    <source>
        <dbReference type="SAM" id="SignalP"/>
    </source>
</evidence>
<evidence type="ECO:0000313" key="3">
    <source>
        <dbReference type="EMBL" id="QIU93620.1"/>
    </source>
</evidence>
<dbReference type="Gene3D" id="2.60.40.10">
    <property type="entry name" value="Immunoglobulins"/>
    <property type="match status" value="1"/>
</dbReference>
<feature type="signal peptide" evidence="2">
    <location>
        <begin position="1"/>
        <end position="26"/>
    </location>
</feature>
<evidence type="ECO:0000256" key="1">
    <source>
        <dbReference type="SAM" id="MobiDB-lite"/>
    </source>
</evidence>
<proteinExistence type="predicted"/>
<dbReference type="EMBL" id="CP050831">
    <property type="protein sequence ID" value="QIU93620.1"/>
    <property type="molecule type" value="Genomic_DNA"/>
</dbReference>
<reference evidence="3 4" key="1">
    <citation type="submission" date="2020-03" db="EMBL/GenBank/DDBJ databases">
        <title>Genomic analysis of Bacteroides faecium CBA7301.</title>
        <authorList>
            <person name="Kim J."/>
            <person name="Roh S.W."/>
        </authorList>
    </citation>
    <scope>NUCLEOTIDE SEQUENCE [LARGE SCALE GENOMIC DNA]</scope>
    <source>
        <strain evidence="3 4">CBA7301</strain>
    </source>
</reference>
<accession>A0A6H0KJR6</accession>
<dbReference type="InterPro" id="IPR013783">
    <property type="entry name" value="Ig-like_fold"/>
</dbReference>
<dbReference type="PROSITE" id="PS51257">
    <property type="entry name" value="PROKAR_LIPOPROTEIN"/>
    <property type="match status" value="1"/>
</dbReference>
<dbReference type="AlphaFoldDB" id="A0A6H0KJR6"/>
<sequence length="545" mass="58730">MRKLVEKWMVYPVLALGCLLGTVACGDDDEPATEPAAKVEFKLNAESVTLLAEGGNSSVTYTLENAGANSSVRATSDREWVRNLKTGTANKITFDVAANTETEAREAKVTVTYSDDVNEDVKTSFVVKQAAGDPDFVITLGETGSSWIQLGMVPKDANMRYMLGALPVEDMDGYISDEAFFDNEMSGYQELADMAEMTLDQVLDILFMKGSVSNGTITLLEPETEYYVYCYGIASDNELATPVIKQKVTTPAAGRVSNTITIDVTEETVRSVTADITATTPDSYVLVYAATKDISGLTDDQLTKELLNKNYTLEAGNNKDALFNNLSPNTEYTILAMGRAGGVATTGVVKATCKTKEAQQSDITYSLPDKKYFDALEVQKQHPELFAGMTVTAEDVIIAANIKADGASSIYTAMFTQASIDAEEARLGRKLTDEEYLNLALNQGDDGNLIMAIVSYDLPLVLVGVAMDADGNPGTVYKENITVTKSSVSPAAEFDAYLTAKRMSGFALSSVADSSSMKSLLQKKHTDGSGLKSFAAKPVRSRLKK</sequence>
<feature type="chain" id="PRO_5026215441" evidence="2">
    <location>
        <begin position="27"/>
        <end position="545"/>
    </location>
</feature>
<dbReference type="RefSeq" id="WP_167960930.1">
    <property type="nucleotide sequence ID" value="NZ_CP050831.1"/>
</dbReference>
<gene>
    <name evidence="3" type="ORF">BacF7301_05415</name>
</gene>
<name>A0A6H0KJR6_9BACE</name>
<dbReference type="InterPro" id="IPR024361">
    <property type="entry name" value="BACON"/>
</dbReference>
<evidence type="ECO:0000313" key="4">
    <source>
        <dbReference type="Proteomes" id="UP000501780"/>
    </source>
</evidence>
<organism evidence="3 4">
    <name type="scientific">Bacteroides faecium</name>
    <dbReference type="NCBI Taxonomy" id="2715212"/>
    <lineage>
        <taxon>Bacteria</taxon>
        <taxon>Pseudomonadati</taxon>
        <taxon>Bacteroidota</taxon>
        <taxon>Bacteroidia</taxon>
        <taxon>Bacteroidales</taxon>
        <taxon>Bacteroidaceae</taxon>
        <taxon>Bacteroides</taxon>
    </lineage>
</organism>
<dbReference type="CDD" id="cd14948">
    <property type="entry name" value="BACON"/>
    <property type="match status" value="1"/>
</dbReference>
<feature type="region of interest" description="Disordered" evidence="1">
    <location>
        <begin position="522"/>
        <end position="545"/>
    </location>
</feature>
<protein>
    <submittedName>
        <fullName evidence="3">BACON domain-containing protein</fullName>
    </submittedName>
</protein>
<dbReference type="Proteomes" id="UP000501780">
    <property type="component" value="Chromosome"/>
</dbReference>
<dbReference type="KEGG" id="bfc:BacF7301_05415"/>